<dbReference type="PATRIC" id="fig|1345695.10.peg.1098"/>
<protein>
    <submittedName>
        <fullName evidence="1">Uncharacterized protein</fullName>
    </submittedName>
</protein>
<dbReference type="Proteomes" id="UP000017118">
    <property type="component" value="Chromosome"/>
</dbReference>
<evidence type="ECO:0000313" key="1">
    <source>
        <dbReference type="EMBL" id="AGX43963.1"/>
    </source>
</evidence>
<dbReference type="RefSeq" id="WP_022747106.1">
    <property type="nucleotide sequence ID" value="NC_022571.1"/>
</dbReference>
<keyword evidence="2" id="KW-1185">Reference proteome</keyword>
<accession>U5MTW8</accession>
<dbReference type="AlphaFoldDB" id="U5MTW8"/>
<dbReference type="EMBL" id="CP006721">
    <property type="protein sequence ID" value="AGX43963.1"/>
    <property type="molecule type" value="Genomic_DNA"/>
</dbReference>
<dbReference type="KEGG" id="csb:CLSA_c29960"/>
<name>U5MTW8_CLOSA</name>
<dbReference type="GeneID" id="79984095"/>
<organism evidence="1 2">
    <name type="scientific">Clostridium saccharobutylicum DSM 13864</name>
    <dbReference type="NCBI Taxonomy" id="1345695"/>
    <lineage>
        <taxon>Bacteria</taxon>
        <taxon>Bacillati</taxon>
        <taxon>Bacillota</taxon>
        <taxon>Clostridia</taxon>
        <taxon>Eubacteriales</taxon>
        <taxon>Clostridiaceae</taxon>
        <taxon>Clostridium</taxon>
    </lineage>
</organism>
<evidence type="ECO:0000313" key="2">
    <source>
        <dbReference type="Proteomes" id="UP000017118"/>
    </source>
</evidence>
<dbReference type="HOGENOM" id="CLU_3231895_0_0_9"/>
<proteinExistence type="predicted"/>
<reference evidence="1 2" key="1">
    <citation type="journal article" date="2013" name="Genome Announc.">
        <title>Complete Genome Sequence of the Solvent Producer Clostridium saccharobutylicum NCP262 (DSM 13864).</title>
        <authorList>
            <person name="Poehlein A."/>
            <person name="Hartwich K."/>
            <person name="Krabben P."/>
            <person name="Ehrenreich A."/>
            <person name="Liebl W."/>
            <person name="Durre P."/>
            <person name="Gottschalk G."/>
            <person name="Daniel R."/>
        </authorList>
    </citation>
    <scope>NUCLEOTIDE SEQUENCE [LARGE SCALE GENOMIC DNA]</scope>
    <source>
        <strain evidence="1">DSM 13864</strain>
    </source>
</reference>
<sequence>MSDKYSDCDEICKDYYYDNDEKECIFKRLCVAAELPIVVKNNE</sequence>
<gene>
    <name evidence="1" type="ORF">CLSA_c29960</name>
</gene>